<feature type="compositionally biased region" description="Low complexity" evidence="1">
    <location>
        <begin position="195"/>
        <end position="205"/>
    </location>
</feature>
<gene>
    <name evidence="3" type="ORF">HJG60_009181</name>
</gene>
<keyword evidence="2" id="KW-0812">Transmembrane</keyword>
<comment type="caution">
    <text evidence="3">The sequence shown here is derived from an EMBL/GenBank/DDBJ whole genome shotgun (WGS) entry which is preliminary data.</text>
</comment>
<keyword evidence="2" id="KW-0472">Membrane</keyword>
<evidence type="ECO:0000256" key="2">
    <source>
        <dbReference type="SAM" id="Phobius"/>
    </source>
</evidence>
<feature type="transmembrane region" description="Helical" evidence="2">
    <location>
        <begin position="101"/>
        <end position="134"/>
    </location>
</feature>
<dbReference type="EMBL" id="JABVXQ010000014">
    <property type="protein sequence ID" value="KAF6078333.1"/>
    <property type="molecule type" value="Genomic_DNA"/>
</dbReference>
<evidence type="ECO:0000313" key="3">
    <source>
        <dbReference type="EMBL" id="KAF6078333.1"/>
    </source>
</evidence>
<name>A0A833YFN2_9CHIR</name>
<feature type="transmembrane region" description="Helical" evidence="2">
    <location>
        <begin position="146"/>
        <end position="167"/>
    </location>
</feature>
<reference evidence="3 4" key="1">
    <citation type="journal article" date="2020" name="Nature">
        <title>Six reference-quality genomes reveal evolution of bat adaptations.</title>
        <authorList>
            <person name="Jebb D."/>
            <person name="Huang Z."/>
            <person name="Pippel M."/>
            <person name="Hughes G.M."/>
            <person name="Lavrichenko K."/>
            <person name="Devanna P."/>
            <person name="Winkler S."/>
            <person name="Jermiin L.S."/>
            <person name="Skirmuntt E.C."/>
            <person name="Katzourakis A."/>
            <person name="Burkitt-Gray L."/>
            <person name="Ray D.A."/>
            <person name="Sullivan K.A.M."/>
            <person name="Roscito J.G."/>
            <person name="Kirilenko B.M."/>
            <person name="Davalos L.M."/>
            <person name="Corthals A.P."/>
            <person name="Power M.L."/>
            <person name="Jones G."/>
            <person name="Ransome R.D."/>
            <person name="Dechmann D.K.N."/>
            <person name="Locatelli A.G."/>
            <person name="Puechmaille S.J."/>
            <person name="Fedrigo O."/>
            <person name="Jarvis E.D."/>
            <person name="Hiller M."/>
            <person name="Vernes S.C."/>
            <person name="Myers E.W."/>
            <person name="Teeling E.C."/>
        </authorList>
    </citation>
    <scope>NUCLEOTIDE SEQUENCE [LARGE SCALE GENOMIC DNA]</scope>
    <source>
        <strain evidence="3">Bat1K_MPI-CBG_1</strain>
    </source>
</reference>
<accession>A0A833YFN2</accession>
<dbReference type="PRINTS" id="PR00536">
    <property type="entry name" value="MELNOCYTESHR"/>
</dbReference>
<protein>
    <submittedName>
        <fullName evidence="3">Uncharacterized protein</fullName>
    </submittedName>
</protein>
<dbReference type="AlphaFoldDB" id="A0A833YFN2"/>
<evidence type="ECO:0000256" key="1">
    <source>
        <dbReference type="SAM" id="MobiDB-lite"/>
    </source>
</evidence>
<sequence>MWAAPRVWTGLLVAPLGEQDTCFLVGLCLERVPRGGCWVPSMPHPQPPPTLGWPPTRWAPGAWRCESPMGSFLAHWAGEPAGEHAGGGHRCREPQPTLPTYLLIGCLAVSCLLVSMSSLLGTVVTLLLEVGTLATQAAMAQQLASVLNLLTCGSWVSGLCFLAAIVVDLDLCVDLDLLCALVPQHRDAAPGVTRPSGWPVSSPAPSSSPPVPTRPSCWVSSASPWPCWCSHTAPPAAWQAVPGPPGLWPPGLSHVHHPAEQLPPLLGPLLPAPFAHCPVSSTPHLPLCLQELAPLSGPCHLSARSSWTLVHAFHSQQLWKTL</sequence>
<dbReference type="GO" id="GO:0004980">
    <property type="term" value="F:melanocyte-stimulating hormone receptor activity"/>
    <property type="evidence" value="ECO:0007669"/>
    <property type="project" value="InterPro"/>
</dbReference>
<dbReference type="Proteomes" id="UP000664940">
    <property type="component" value="Unassembled WGS sequence"/>
</dbReference>
<proteinExistence type="predicted"/>
<feature type="region of interest" description="Disordered" evidence="1">
    <location>
        <begin position="191"/>
        <end position="211"/>
    </location>
</feature>
<dbReference type="GO" id="GO:0016020">
    <property type="term" value="C:membrane"/>
    <property type="evidence" value="ECO:0007669"/>
    <property type="project" value="InterPro"/>
</dbReference>
<keyword evidence="2" id="KW-1133">Transmembrane helix</keyword>
<dbReference type="InterPro" id="IPR000761">
    <property type="entry name" value="MSH_rcpt"/>
</dbReference>
<organism evidence="3 4">
    <name type="scientific">Phyllostomus discolor</name>
    <name type="common">pale spear-nosed bat</name>
    <dbReference type="NCBI Taxonomy" id="89673"/>
    <lineage>
        <taxon>Eukaryota</taxon>
        <taxon>Metazoa</taxon>
        <taxon>Chordata</taxon>
        <taxon>Craniata</taxon>
        <taxon>Vertebrata</taxon>
        <taxon>Euteleostomi</taxon>
        <taxon>Mammalia</taxon>
        <taxon>Eutheria</taxon>
        <taxon>Laurasiatheria</taxon>
        <taxon>Chiroptera</taxon>
        <taxon>Yangochiroptera</taxon>
        <taxon>Phyllostomidae</taxon>
        <taxon>Phyllostominae</taxon>
        <taxon>Phyllostomus</taxon>
    </lineage>
</organism>
<evidence type="ECO:0000313" key="4">
    <source>
        <dbReference type="Proteomes" id="UP000664940"/>
    </source>
</evidence>